<dbReference type="EMBL" id="JAJJMB010009125">
    <property type="protein sequence ID" value="KAI3916198.1"/>
    <property type="molecule type" value="Genomic_DNA"/>
</dbReference>
<dbReference type="SUPFAM" id="SSF53098">
    <property type="entry name" value="Ribonuclease H-like"/>
    <property type="match status" value="1"/>
</dbReference>
<dbReference type="Gene3D" id="3.30.420.10">
    <property type="entry name" value="Ribonuclease H-like superfamily/Ribonuclease H"/>
    <property type="match status" value="1"/>
</dbReference>
<feature type="domain" description="Piwi" evidence="1">
    <location>
        <begin position="30"/>
        <end position="64"/>
    </location>
</feature>
<dbReference type="InterPro" id="IPR003165">
    <property type="entry name" value="Piwi"/>
</dbReference>
<gene>
    <name evidence="2" type="ORF">MKW98_004639</name>
</gene>
<sequence>MTKIKADVKRICDEQAEPGQRRPQDKCEGRELLISFRTATGQKPQCIIIYRDGESEGQFYQIYSMSLMLFASMGLQF</sequence>
<dbReference type="Proteomes" id="UP001202328">
    <property type="component" value="Unassembled WGS sequence"/>
</dbReference>
<evidence type="ECO:0000259" key="1">
    <source>
        <dbReference type="Pfam" id="PF02171"/>
    </source>
</evidence>
<proteinExistence type="predicted"/>
<comment type="caution">
    <text evidence="2">The sequence shown here is derived from an EMBL/GenBank/DDBJ whole genome shotgun (WGS) entry which is preliminary data.</text>
</comment>
<dbReference type="InterPro" id="IPR012337">
    <property type="entry name" value="RNaseH-like_sf"/>
</dbReference>
<name>A0AAD4SNL6_9MAGN</name>
<organism evidence="2 3">
    <name type="scientific">Papaver atlanticum</name>
    <dbReference type="NCBI Taxonomy" id="357466"/>
    <lineage>
        <taxon>Eukaryota</taxon>
        <taxon>Viridiplantae</taxon>
        <taxon>Streptophyta</taxon>
        <taxon>Embryophyta</taxon>
        <taxon>Tracheophyta</taxon>
        <taxon>Spermatophyta</taxon>
        <taxon>Magnoliopsida</taxon>
        <taxon>Ranunculales</taxon>
        <taxon>Papaveraceae</taxon>
        <taxon>Papaveroideae</taxon>
        <taxon>Papaver</taxon>
    </lineage>
</organism>
<evidence type="ECO:0000313" key="2">
    <source>
        <dbReference type="EMBL" id="KAI3916198.1"/>
    </source>
</evidence>
<protein>
    <recommendedName>
        <fullName evidence="1">Piwi domain-containing protein</fullName>
    </recommendedName>
</protein>
<dbReference type="InterPro" id="IPR036397">
    <property type="entry name" value="RNaseH_sf"/>
</dbReference>
<dbReference type="AlphaFoldDB" id="A0AAD4SNL6"/>
<accession>A0AAD4SNL6</accession>
<dbReference type="GO" id="GO:0003676">
    <property type="term" value="F:nucleic acid binding"/>
    <property type="evidence" value="ECO:0007669"/>
    <property type="project" value="InterPro"/>
</dbReference>
<dbReference type="Pfam" id="PF02171">
    <property type="entry name" value="Piwi"/>
    <property type="match status" value="1"/>
</dbReference>
<keyword evidence="3" id="KW-1185">Reference proteome</keyword>
<reference evidence="2" key="1">
    <citation type="submission" date="2022-04" db="EMBL/GenBank/DDBJ databases">
        <title>A functionally conserved STORR gene fusion in Papaver species that diverged 16.8 million years ago.</title>
        <authorList>
            <person name="Catania T."/>
        </authorList>
    </citation>
    <scope>NUCLEOTIDE SEQUENCE</scope>
    <source>
        <strain evidence="2">S-188037</strain>
    </source>
</reference>
<evidence type="ECO:0000313" key="3">
    <source>
        <dbReference type="Proteomes" id="UP001202328"/>
    </source>
</evidence>